<proteinExistence type="predicted"/>
<dbReference type="WBParaSite" id="RSKR_0000874200.1">
    <property type="protein sequence ID" value="RSKR_0000874200.1"/>
    <property type="gene ID" value="RSKR_0000874200"/>
</dbReference>
<sequence length="603" mass="69023">MIVSVLMMDTAQSQSQSIEADDVGSLPIAEDDVNCRNYNAENVGPLLGGNINCRDGGSVVAANDSSGVADVNGALKDLTKRAKYLNSFRLIGKVNVPLSISSDELFGKLPSKFNESTDYDAIYELNVPFKWFDCPEALLTREELNEDVVSVDVSNMFEDEIKQISNIIYNEPITVVKGLATSCGFNLDLFDTKIIYKIKPDITCDTRTQFFKNVNVNVDKFCNETWYCQSVESKSSLRVYKKYQDSERKRTLEDTSSPPNKRGRKSDYEKWSGIEPPRKVKFATNIDLSKEIDFPEQYKELKKLPSIFQIQSTCNALNYTDQTILGMNTVQLYMKVRGVKTPCHQENNNFASVNINAGPEDCEWFAVAYEYVPKFLEICKQKNINFLKKTFWPIADELRLENIPVIRFVQKPGDLVFVNTGCIHWVQGLGVCNNVSWNVGPMNAYQIRGARYSFDYNMSNNYRNLIPLQHICWRIAQENKVSDGAFYAEIKNILIKNLAYMKMTLNHLEAIGVNVLLQKRKKSEISKFCFKCPDEVYNIMFVTRENIKQDYKCYCYNCMNLMLDTNKQLDFYVVMAAEIKEYIDIFDAFKLNTPISSEVTLSN</sequence>
<evidence type="ECO:0000313" key="1">
    <source>
        <dbReference type="Proteomes" id="UP000095286"/>
    </source>
</evidence>
<name>A0AC35U8P8_9BILA</name>
<protein>
    <submittedName>
        <fullName evidence="2">JmjC domain-containing protein</fullName>
    </submittedName>
</protein>
<organism evidence="1 2">
    <name type="scientific">Rhabditophanes sp. KR3021</name>
    <dbReference type="NCBI Taxonomy" id="114890"/>
    <lineage>
        <taxon>Eukaryota</taxon>
        <taxon>Metazoa</taxon>
        <taxon>Ecdysozoa</taxon>
        <taxon>Nematoda</taxon>
        <taxon>Chromadorea</taxon>
        <taxon>Rhabditida</taxon>
        <taxon>Tylenchina</taxon>
        <taxon>Panagrolaimomorpha</taxon>
        <taxon>Strongyloidoidea</taxon>
        <taxon>Alloionematidae</taxon>
        <taxon>Rhabditophanes</taxon>
    </lineage>
</organism>
<reference evidence="2" key="1">
    <citation type="submission" date="2016-11" db="UniProtKB">
        <authorList>
            <consortium name="WormBaseParasite"/>
        </authorList>
    </citation>
    <scope>IDENTIFICATION</scope>
    <source>
        <strain evidence="2">KR3021</strain>
    </source>
</reference>
<dbReference type="Proteomes" id="UP000095286">
    <property type="component" value="Unplaced"/>
</dbReference>
<evidence type="ECO:0000313" key="2">
    <source>
        <dbReference type="WBParaSite" id="RSKR_0000874200.1"/>
    </source>
</evidence>
<accession>A0AC35U8P8</accession>